<dbReference type="SMART" id="SM00838">
    <property type="entry name" value="EFG_C"/>
    <property type="match status" value="1"/>
</dbReference>
<comment type="function">
    <text evidence="13">Mitochondrial GTPase that mediates the disassembly of ribosomes from messenger RNA at the termination of mitochondrial protein biosynthesis. Not involved in the GTP-dependent ribosomal translocation step during translation elongation.</text>
</comment>
<comment type="similarity">
    <text evidence="13">Belongs to the TRAFAC class translation factor GTPase superfamily. Classic translation factor GTPase family. EF-G/EF-2 subfamily.</text>
</comment>
<dbReference type="NCBIfam" id="TIGR00231">
    <property type="entry name" value="small_GTP"/>
    <property type="match status" value="1"/>
</dbReference>
<organism evidence="15 16">
    <name type="scientific">Diversispora eburnea</name>
    <dbReference type="NCBI Taxonomy" id="1213867"/>
    <lineage>
        <taxon>Eukaryota</taxon>
        <taxon>Fungi</taxon>
        <taxon>Fungi incertae sedis</taxon>
        <taxon>Mucoromycota</taxon>
        <taxon>Glomeromycotina</taxon>
        <taxon>Glomeromycetes</taxon>
        <taxon>Diversisporales</taxon>
        <taxon>Diversisporaceae</taxon>
        <taxon>Diversispora</taxon>
    </lineage>
</organism>
<evidence type="ECO:0000256" key="11">
    <source>
        <dbReference type="ARBA" id="ARBA00023239"/>
    </source>
</evidence>
<comment type="cofactor">
    <cofactor evidence="1">
        <name>[4Fe-4S] cluster</name>
        <dbReference type="ChEBI" id="CHEBI:49883"/>
    </cofactor>
</comment>
<dbReference type="CDD" id="cd16262">
    <property type="entry name" value="EFG_III"/>
    <property type="match status" value="1"/>
</dbReference>
<dbReference type="EMBL" id="CAJVPK010000012">
    <property type="protein sequence ID" value="CAG8433178.1"/>
    <property type="molecule type" value="Genomic_DNA"/>
</dbReference>
<dbReference type="InterPro" id="IPR005131">
    <property type="entry name" value="Ser_deHydtase_bsu"/>
</dbReference>
<dbReference type="CDD" id="cd03713">
    <property type="entry name" value="EFG_mtEFG_C"/>
    <property type="match status" value="1"/>
</dbReference>
<dbReference type="GO" id="GO:0051539">
    <property type="term" value="F:4 iron, 4 sulfur cluster binding"/>
    <property type="evidence" value="ECO:0007669"/>
    <property type="project" value="UniProtKB-KW"/>
</dbReference>
<comment type="function">
    <text evidence="12">Catalyzes the GTP-dependent ribosomal translocation step during translation elongation. During this step, the ribosome changes from the pre-translocational (PRE) to the post-translocational (POST) state as the newly formed A-site-bound peptidyl-tRNA and P-site-bound deacylated tRNA move to the P and E sites, respectively. Catalyzes the coordinated movement of the two tRNA molecules, the mRNA and conformational changes in the ribosome.</text>
</comment>
<evidence type="ECO:0000313" key="15">
    <source>
        <dbReference type="EMBL" id="CAG8433178.1"/>
    </source>
</evidence>
<protein>
    <recommendedName>
        <fullName evidence="13">Ribosome-releasing factor 2, mitochondrial</fullName>
        <shortName evidence="13">RRF2mt</shortName>
    </recommendedName>
    <alternativeName>
        <fullName evidence="13">Elongation factor G 2, mitochondrial</fullName>
        <shortName evidence="13">EF-G2mt</shortName>
        <shortName evidence="13">mEF-G 2</shortName>
    </alternativeName>
</protein>
<dbReference type="NCBIfam" id="TIGR00720">
    <property type="entry name" value="sda_mono"/>
    <property type="match status" value="1"/>
</dbReference>
<gene>
    <name evidence="13" type="primary">MEF2</name>
    <name evidence="15" type="ORF">DEBURN_LOCUS382</name>
</gene>
<evidence type="ECO:0000256" key="1">
    <source>
        <dbReference type="ARBA" id="ARBA00001966"/>
    </source>
</evidence>
<dbReference type="InterPro" id="IPR005130">
    <property type="entry name" value="Ser_deHydtase-like_asu"/>
</dbReference>
<dbReference type="SMART" id="SM00889">
    <property type="entry name" value="EFG_IV"/>
    <property type="match status" value="1"/>
</dbReference>
<evidence type="ECO:0000256" key="2">
    <source>
        <dbReference type="ARBA" id="ARBA00022432"/>
    </source>
</evidence>
<dbReference type="GO" id="GO:0046872">
    <property type="term" value="F:metal ion binding"/>
    <property type="evidence" value="ECO:0007669"/>
    <property type="project" value="UniProtKB-KW"/>
</dbReference>
<comment type="subcellular location">
    <subcellularLocation>
        <location evidence="13">Mitochondrion</location>
    </subcellularLocation>
</comment>
<dbReference type="PROSITE" id="PS51722">
    <property type="entry name" value="G_TR_2"/>
    <property type="match status" value="1"/>
</dbReference>
<dbReference type="InterPro" id="IPR053905">
    <property type="entry name" value="EF-G-like_DII"/>
</dbReference>
<evidence type="ECO:0000256" key="10">
    <source>
        <dbReference type="ARBA" id="ARBA00023134"/>
    </source>
</evidence>
<keyword evidence="6 13" id="KW-0648">Protein biosynthesis</keyword>
<evidence type="ECO:0000256" key="3">
    <source>
        <dbReference type="ARBA" id="ARBA00022485"/>
    </source>
</evidence>
<evidence type="ECO:0000256" key="4">
    <source>
        <dbReference type="ARBA" id="ARBA00022723"/>
    </source>
</evidence>
<evidence type="ECO:0000313" key="16">
    <source>
        <dbReference type="Proteomes" id="UP000789706"/>
    </source>
</evidence>
<dbReference type="Gene3D" id="3.30.230.10">
    <property type="match status" value="1"/>
</dbReference>
<dbReference type="InterPro" id="IPR009022">
    <property type="entry name" value="EFG_III"/>
</dbReference>
<dbReference type="InterPro" id="IPR014721">
    <property type="entry name" value="Ribsml_uS5_D2-typ_fold_subgr"/>
</dbReference>
<evidence type="ECO:0000256" key="6">
    <source>
        <dbReference type="ARBA" id="ARBA00022917"/>
    </source>
</evidence>
<dbReference type="FunFam" id="3.30.1330.90:FF:000001">
    <property type="entry name" value="L-serine ammonia-lyase 1"/>
    <property type="match status" value="1"/>
</dbReference>
<proteinExistence type="inferred from homology"/>
<dbReference type="PROSITE" id="PS00301">
    <property type="entry name" value="G_TR_1"/>
    <property type="match status" value="1"/>
</dbReference>
<dbReference type="SUPFAM" id="SSF54211">
    <property type="entry name" value="Ribosomal protein S5 domain 2-like"/>
    <property type="match status" value="1"/>
</dbReference>
<dbReference type="InterPro" id="IPR000640">
    <property type="entry name" value="EFG_V-like"/>
</dbReference>
<reference evidence="15" key="1">
    <citation type="submission" date="2021-06" db="EMBL/GenBank/DDBJ databases">
        <authorList>
            <person name="Kallberg Y."/>
            <person name="Tangrot J."/>
            <person name="Rosling A."/>
        </authorList>
    </citation>
    <scope>NUCLEOTIDE SEQUENCE</scope>
    <source>
        <strain evidence="15">AZ414A</strain>
    </source>
</reference>
<keyword evidence="11" id="KW-0456">Lyase</keyword>
<dbReference type="GO" id="GO:0003924">
    <property type="term" value="F:GTPase activity"/>
    <property type="evidence" value="ECO:0007669"/>
    <property type="project" value="UniProtKB-UniRule"/>
</dbReference>
<feature type="binding site" evidence="13">
    <location>
        <begin position="560"/>
        <end position="567"/>
    </location>
    <ligand>
        <name>GTP</name>
        <dbReference type="ChEBI" id="CHEBI:37565"/>
    </ligand>
</feature>
<dbReference type="Gene3D" id="3.30.70.240">
    <property type="match status" value="1"/>
</dbReference>
<dbReference type="CDD" id="cd01886">
    <property type="entry name" value="EF-G"/>
    <property type="match status" value="1"/>
</dbReference>
<dbReference type="Pfam" id="PF03315">
    <property type="entry name" value="SDH_beta"/>
    <property type="match status" value="1"/>
</dbReference>
<feature type="domain" description="Tr-type G" evidence="14">
    <location>
        <begin position="551"/>
        <end position="839"/>
    </location>
</feature>
<dbReference type="GO" id="GO:0003941">
    <property type="term" value="F:L-serine ammonia-lyase activity"/>
    <property type="evidence" value="ECO:0007669"/>
    <property type="project" value="InterPro"/>
</dbReference>
<dbReference type="GO" id="GO:0005759">
    <property type="term" value="C:mitochondrial matrix"/>
    <property type="evidence" value="ECO:0007669"/>
    <property type="project" value="UniProtKB-ARBA"/>
</dbReference>
<keyword evidence="9 13" id="KW-0496">Mitochondrion</keyword>
<dbReference type="InterPro" id="IPR000795">
    <property type="entry name" value="T_Tr_GTP-bd_dom"/>
</dbReference>
<keyword evidence="4" id="KW-0479">Metal-binding</keyword>
<dbReference type="Pfam" id="PF03313">
    <property type="entry name" value="SDH_alpha"/>
    <property type="match status" value="1"/>
</dbReference>
<dbReference type="GO" id="GO:0032543">
    <property type="term" value="P:mitochondrial translation"/>
    <property type="evidence" value="ECO:0007669"/>
    <property type="project" value="UniProtKB-UniRule"/>
</dbReference>
<dbReference type="Pfam" id="PF22042">
    <property type="entry name" value="EF-G_D2"/>
    <property type="match status" value="1"/>
</dbReference>
<dbReference type="InterPro" id="IPR027417">
    <property type="entry name" value="P-loop_NTPase"/>
</dbReference>
<dbReference type="Pfam" id="PF00009">
    <property type="entry name" value="GTP_EFTU"/>
    <property type="match status" value="1"/>
</dbReference>
<dbReference type="InterPro" id="IPR009000">
    <property type="entry name" value="Transl_B-barrel_sf"/>
</dbReference>
<dbReference type="FunFam" id="3.40.50.300:FF:000514">
    <property type="entry name" value="Ribosome-releasing factor 2, mitochondrial"/>
    <property type="match status" value="1"/>
</dbReference>
<dbReference type="Pfam" id="PF14492">
    <property type="entry name" value="EFG_III"/>
    <property type="match status" value="1"/>
</dbReference>
<keyword evidence="3" id="KW-0004">4Fe-4S</keyword>
<dbReference type="PANTHER" id="PTHR43261:SF1">
    <property type="entry name" value="RIBOSOME-RELEASING FACTOR 2, MITOCHONDRIAL"/>
    <property type="match status" value="1"/>
</dbReference>
<sequence>MNFLRRSNSSYSLFHSTSLLIGPFRNFIRIQALNKTLSSSNSSKDSEHHAVVSTFDLFSIGIGPSSSHTVGPMRAAKIFITDLKNHKVTRIRIDLYGSLALTGKGHGTPNAIIMGMENESPESIDTTTIAMRISKIQETEILNLGGTKPIQFNTENCLIFHYNESLPQHPNGMRFLAFDKHGDLLVSGEFFSIGGGFVINETTVQKHGDNAFYKNYNKLSVDLRVKNQDEAVTFAALPFRNAEELLQVCKKENISIAQVVYRNELHWRNKFEINKKLMDIWKTMDQSIKNGCFSNEEYLPGNLKIRRRAPDLFKNLLNETNYLSNRNKSNQSEKEIIGETLKFLPQKKKISLPALDFLSLYAIAVNEENAAGGRVVTAPTNGAAGVIPAVLKYYLEFISNNYSIDIMEFLFTSAAIGMLYKRGASISAAEMGCQGEVGVACSMSAAGLAAVMGGTPEQVENAAEIGMEHNLGLTCDPIDGLVQIPCVERNALGAVKAVTAAQLALNGDGYHRVTLDQVIETMRQTGLDMKNKYKETSLGGLAVNVPVYSITKTRNIGIIAHIDAGKTTTTERMLHYAGFTRRIGDVDDGDTVMDYMKQERERGITITSAAITFGWKDHRINLIDTPGHVDFTIEVERSIRVLDGAVTILDAVSGVEAQTQTVWDQADRYEIPRIAYVNKMDRTGAGFGRTVNEMRYKLGTMPLVCQIPIMKKDNKGNTVFSGVVDFLNMEVLDWGKDPNGSIINKTPLSDKYPMSGLFEETLKGRASLIESLSDLDSEMLDTFLELEDPMKITAETIKNTLRRVVLKGQAVPVFCGASFRNIGVQPLMDAIIDYLPSPLDRPAPMASLSNNESVKIDLKENNKLCALAFKVIYDSKRGLMVFVRVYSGRIDNRMVLFNTKTQCKERVNKLVQMYADDFEEIPSITAGNICAIVGLKNTRTGDTLIRFDDTRKNLKLQSIEIPAPVFFQAVEAAGISDEKPLDDALKNVLREDPSLHVYVDPDSGQNLISGMGELHLEIVKDRLLNDFRVNAKLGKMRISYRETATVEKTDHTYLYDREVMGKRVKAQVSLTISPLPENDLGLSEEGGNRIILEQMIITDDSIDIKEQQENVSLLLPKTEIENALRSGLMTGLYRGPILGFPITKLLIKVNSIKLFGAESTKAAISSCVSQALVDAVKKGNPALLEPLMKVDIELTEEYLGDVLGDLTGTRRGMILGLDAAKSTFDKIDQNINVYAPPDPTYISSSERSEHTVLKSKKVIHAHVPLSTMLGYSSALRSLTGGTASFDMRVHSIGLMSDDQAKNVIREMQGGY</sequence>
<dbReference type="GO" id="GO:0006094">
    <property type="term" value="P:gluconeogenesis"/>
    <property type="evidence" value="ECO:0007669"/>
    <property type="project" value="UniProtKB-KW"/>
</dbReference>
<evidence type="ECO:0000256" key="7">
    <source>
        <dbReference type="ARBA" id="ARBA00023004"/>
    </source>
</evidence>
<dbReference type="InterPro" id="IPR020568">
    <property type="entry name" value="Ribosomal_Su5_D2-typ_SF"/>
</dbReference>
<dbReference type="PANTHER" id="PTHR43261">
    <property type="entry name" value="TRANSLATION ELONGATION FACTOR G-RELATED"/>
    <property type="match status" value="1"/>
</dbReference>
<evidence type="ECO:0000256" key="5">
    <source>
        <dbReference type="ARBA" id="ARBA00022741"/>
    </source>
</evidence>
<evidence type="ECO:0000256" key="9">
    <source>
        <dbReference type="ARBA" id="ARBA00023128"/>
    </source>
</evidence>
<accession>A0A9N8YI28</accession>
<dbReference type="OrthoDB" id="198619at2759"/>
<dbReference type="SUPFAM" id="SSF54980">
    <property type="entry name" value="EF-G C-terminal domain-like"/>
    <property type="match status" value="2"/>
</dbReference>
<dbReference type="PRINTS" id="PR00315">
    <property type="entry name" value="ELONGATNFCT"/>
</dbReference>
<dbReference type="SUPFAM" id="SSF50447">
    <property type="entry name" value="Translation proteins"/>
    <property type="match status" value="1"/>
</dbReference>
<name>A0A9N8YI28_9GLOM</name>
<keyword evidence="10 13" id="KW-0342">GTP-binding</keyword>
<dbReference type="Gene3D" id="2.40.30.10">
    <property type="entry name" value="Translation factors"/>
    <property type="match status" value="1"/>
</dbReference>
<evidence type="ECO:0000256" key="8">
    <source>
        <dbReference type="ARBA" id="ARBA00023014"/>
    </source>
</evidence>
<dbReference type="SUPFAM" id="SSF52540">
    <property type="entry name" value="P-loop containing nucleoside triphosphate hydrolases"/>
    <property type="match status" value="1"/>
</dbReference>
<keyword evidence="7" id="KW-0408">Iron</keyword>
<dbReference type="Proteomes" id="UP000789706">
    <property type="component" value="Unassembled WGS sequence"/>
</dbReference>
<evidence type="ECO:0000256" key="13">
    <source>
        <dbReference type="HAMAP-Rule" id="MF_03059"/>
    </source>
</evidence>
<evidence type="ECO:0000256" key="12">
    <source>
        <dbReference type="ARBA" id="ARBA00024731"/>
    </source>
</evidence>
<dbReference type="Gene3D" id="3.30.70.870">
    <property type="entry name" value="Elongation Factor G (Translational Gtpase), domain 3"/>
    <property type="match status" value="1"/>
</dbReference>
<feature type="binding site" evidence="13">
    <location>
        <begin position="624"/>
        <end position="628"/>
    </location>
    <ligand>
        <name>GTP</name>
        <dbReference type="ChEBI" id="CHEBI:37565"/>
    </ligand>
</feature>
<evidence type="ECO:0000259" key="14">
    <source>
        <dbReference type="PROSITE" id="PS51722"/>
    </source>
</evidence>
<dbReference type="InterPro" id="IPR035649">
    <property type="entry name" value="EFG_V"/>
</dbReference>
<dbReference type="InterPro" id="IPR004644">
    <property type="entry name" value="Fe-S_L-Ser_mono"/>
</dbReference>
<keyword evidence="5 13" id="KW-0547">Nucleotide-binding</keyword>
<keyword evidence="8" id="KW-0411">Iron-sulfur</keyword>
<dbReference type="GO" id="GO:0032790">
    <property type="term" value="P:ribosome disassembly"/>
    <property type="evidence" value="ECO:0007669"/>
    <property type="project" value="UniProtKB-UniRule"/>
</dbReference>
<dbReference type="InterPro" id="IPR030851">
    <property type="entry name" value="EFG2"/>
</dbReference>
<dbReference type="InterPro" id="IPR035647">
    <property type="entry name" value="EFG_III/V"/>
</dbReference>
<dbReference type="HAMAP" id="MF_03059">
    <property type="entry name" value="mEF_G_2"/>
    <property type="match status" value="1"/>
</dbReference>
<dbReference type="SUPFAM" id="SSF143548">
    <property type="entry name" value="Serine metabolism enzymes domain"/>
    <property type="match status" value="1"/>
</dbReference>
<dbReference type="InterPro" id="IPR029009">
    <property type="entry name" value="ASB_dom_sf"/>
</dbReference>
<dbReference type="Pfam" id="PF00679">
    <property type="entry name" value="EFG_C"/>
    <property type="match status" value="2"/>
</dbReference>
<keyword evidence="2" id="KW-0312">Gluconeogenesis</keyword>
<dbReference type="Gene3D" id="3.30.1330.90">
    <property type="entry name" value="D-3-phosphoglycerate dehydrogenase, domain 3"/>
    <property type="match status" value="1"/>
</dbReference>
<feature type="binding site" evidence="13">
    <location>
        <begin position="678"/>
        <end position="681"/>
    </location>
    <ligand>
        <name>GTP</name>
        <dbReference type="ChEBI" id="CHEBI:37565"/>
    </ligand>
</feature>
<dbReference type="InterPro" id="IPR005517">
    <property type="entry name" value="Transl_elong_EFG/EF2_IV"/>
</dbReference>
<keyword evidence="16" id="KW-1185">Reference proteome</keyword>
<dbReference type="Gene3D" id="3.40.50.300">
    <property type="entry name" value="P-loop containing nucleotide triphosphate hydrolases"/>
    <property type="match status" value="1"/>
</dbReference>
<comment type="caution">
    <text evidence="15">The sequence shown here is derived from an EMBL/GenBank/DDBJ whole genome shotgun (WGS) entry which is preliminary data.</text>
</comment>
<dbReference type="InterPro" id="IPR041095">
    <property type="entry name" value="EFG_II"/>
</dbReference>
<dbReference type="InterPro" id="IPR005225">
    <property type="entry name" value="Small_GTP-bd"/>
</dbReference>
<dbReference type="InterPro" id="IPR031157">
    <property type="entry name" value="G_TR_CS"/>
</dbReference>
<dbReference type="GO" id="GO:0005525">
    <property type="term" value="F:GTP binding"/>
    <property type="evidence" value="ECO:0007669"/>
    <property type="project" value="UniProtKB-UniRule"/>
</dbReference>